<sequence length="144" mass="16152">MLSCEVRTEFHPRAVPVARQKQQVKTHTTADTAIRYSHLLTLRYSTGRTTARQRSAHMQASSRGQPTRLSMLNTSLVRSRGCFGVVTQRASGRRMTDIRSTWEADSDFLSLRNSQSRATLATPPVTRMKASMASHMVSHRASPH</sequence>
<accession>A0A4Z2F4J1</accession>
<name>A0A4Z2F4J1_9TELE</name>
<protein>
    <submittedName>
        <fullName evidence="1">Uncharacterized protein</fullName>
    </submittedName>
</protein>
<gene>
    <name evidence="1" type="ORF">EYF80_054038</name>
</gene>
<dbReference type="Proteomes" id="UP000314294">
    <property type="component" value="Unassembled WGS sequence"/>
</dbReference>
<evidence type="ECO:0000313" key="1">
    <source>
        <dbReference type="EMBL" id="TNN35803.1"/>
    </source>
</evidence>
<comment type="caution">
    <text evidence="1">The sequence shown here is derived from an EMBL/GenBank/DDBJ whole genome shotgun (WGS) entry which is preliminary data.</text>
</comment>
<dbReference type="EMBL" id="SRLO01001707">
    <property type="protein sequence ID" value="TNN35803.1"/>
    <property type="molecule type" value="Genomic_DNA"/>
</dbReference>
<evidence type="ECO:0000313" key="2">
    <source>
        <dbReference type="Proteomes" id="UP000314294"/>
    </source>
</evidence>
<proteinExistence type="predicted"/>
<reference evidence="1 2" key="1">
    <citation type="submission" date="2019-03" db="EMBL/GenBank/DDBJ databases">
        <title>First draft genome of Liparis tanakae, snailfish: a comprehensive survey of snailfish specific genes.</title>
        <authorList>
            <person name="Kim W."/>
            <person name="Song I."/>
            <person name="Jeong J.-H."/>
            <person name="Kim D."/>
            <person name="Kim S."/>
            <person name="Ryu S."/>
            <person name="Song J.Y."/>
            <person name="Lee S.K."/>
        </authorList>
    </citation>
    <scope>NUCLEOTIDE SEQUENCE [LARGE SCALE GENOMIC DNA]</scope>
    <source>
        <tissue evidence="1">Muscle</tissue>
    </source>
</reference>
<dbReference type="AlphaFoldDB" id="A0A4Z2F4J1"/>
<keyword evidence="2" id="KW-1185">Reference proteome</keyword>
<organism evidence="1 2">
    <name type="scientific">Liparis tanakae</name>
    <name type="common">Tanaka's snailfish</name>
    <dbReference type="NCBI Taxonomy" id="230148"/>
    <lineage>
        <taxon>Eukaryota</taxon>
        <taxon>Metazoa</taxon>
        <taxon>Chordata</taxon>
        <taxon>Craniata</taxon>
        <taxon>Vertebrata</taxon>
        <taxon>Euteleostomi</taxon>
        <taxon>Actinopterygii</taxon>
        <taxon>Neopterygii</taxon>
        <taxon>Teleostei</taxon>
        <taxon>Neoteleostei</taxon>
        <taxon>Acanthomorphata</taxon>
        <taxon>Eupercaria</taxon>
        <taxon>Perciformes</taxon>
        <taxon>Cottioidei</taxon>
        <taxon>Cottales</taxon>
        <taxon>Liparidae</taxon>
        <taxon>Liparis</taxon>
    </lineage>
</organism>